<dbReference type="InterPro" id="IPR036388">
    <property type="entry name" value="WH-like_DNA-bd_sf"/>
</dbReference>
<dbReference type="Pfam" id="PF03466">
    <property type="entry name" value="LysR_substrate"/>
    <property type="match status" value="1"/>
</dbReference>
<gene>
    <name evidence="6" type="ORF">GCM10012280_01430</name>
</gene>
<dbReference type="Pfam" id="PF00126">
    <property type="entry name" value="HTH_1"/>
    <property type="match status" value="1"/>
</dbReference>
<sequence length="317" mass="34852">MGNHIDKTVQTSRAPKVPGFSLRQALYFVTAAESGTLSEAALRLHVSQSGLSLAINELERALKVQLCIRRKAHGITLTSAGKEALHQMRALLRQVEELESAVSGSGDHLSGRLSVGCYVTLAPTVLPPLLQGFSELHPMLTVDFTEGTQDALQRKLLDGELDLAVLYDMDVLPEMERVALFSMRPHVLLPADHRLAGEPKVALRDLVAEPMVLLDAPPSSLHTLLLCKTAGVTPLVRHRTTNFEMARALVGRGLGYAILIQRPPNDRTYEGLRVVHKEIAELPEAAVSVLLCWPQQVAQTRRAAEFVRYCLEDRRGT</sequence>
<dbReference type="Gene3D" id="3.40.190.10">
    <property type="entry name" value="Periplasmic binding protein-like II"/>
    <property type="match status" value="2"/>
</dbReference>
<dbReference type="RefSeq" id="WP_189129448.1">
    <property type="nucleotide sequence ID" value="NZ_BMMS01000001.1"/>
</dbReference>
<dbReference type="Gene3D" id="1.10.10.10">
    <property type="entry name" value="Winged helix-like DNA-binding domain superfamily/Winged helix DNA-binding domain"/>
    <property type="match status" value="1"/>
</dbReference>
<evidence type="ECO:0000313" key="7">
    <source>
        <dbReference type="Proteomes" id="UP000641932"/>
    </source>
</evidence>
<name>A0A917ZE52_9ACTN</name>
<evidence type="ECO:0000313" key="6">
    <source>
        <dbReference type="EMBL" id="GGO80177.1"/>
    </source>
</evidence>
<keyword evidence="4" id="KW-0804">Transcription</keyword>
<dbReference type="Proteomes" id="UP000641932">
    <property type="component" value="Unassembled WGS sequence"/>
</dbReference>
<feature type="domain" description="HTH lysR-type" evidence="5">
    <location>
        <begin position="20"/>
        <end position="78"/>
    </location>
</feature>
<accession>A0A917ZE52</accession>
<keyword evidence="7" id="KW-1185">Reference proteome</keyword>
<dbReference type="PROSITE" id="PS50931">
    <property type="entry name" value="HTH_LYSR"/>
    <property type="match status" value="1"/>
</dbReference>
<keyword evidence="3" id="KW-0238">DNA-binding</keyword>
<organism evidence="6 7">
    <name type="scientific">Wenjunlia tyrosinilytica</name>
    <dbReference type="NCBI Taxonomy" id="1544741"/>
    <lineage>
        <taxon>Bacteria</taxon>
        <taxon>Bacillati</taxon>
        <taxon>Actinomycetota</taxon>
        <taxon>Actinomycetes</taxon>
        <taxon>Kitasatosporales</taxon>
        <taxon>Streptomycetaceae</taxon>
        <taxon>Wenjunlia</taxon>
    </lineage>
</organism>
<dbReference type="PANTHER" id="PTHR30346:SF0">
    <property type="entry name" value="HCA OPERON TRANSCRIPTIONAL ACTIVATOR HCAR"/>
    <property type="match status" value="1"/>
</dbReference>
<dbReference type="AlphaFoldDB" id="A0A917ZE52"/>
<dbReference type="SUPFAM" id="SSF46785">
    <property type="entry name" value="Winged helix' DNA-binding domain"/>
    <property type="match status" value="1"/>
</dbReference>
<dbReference type="GO" id="GO:0003677">
    <property type="term" value="F:DNA binding"/>
    <property type="evidence" value="ECO:0007669"/>
    <property type="project" value="UniProtKB-KW"/>
</dbReference>
<evidence type="ECO:0000256" key="2">
    <source>
        <dbReference type="ARBA" id="ARBA00023015"/>
    </source>
</evidence>
<dbReference type="InterPro" id="IPR000847">
    <property type="entry name" value="LysR_HTH_N"/>
</dbReference>
<keyword evidence="2" id="KW-0805">Transcription regulation</keyword>
<evidence type="ECO:0000256" key="1">
    <source>
        <dbReference type="ARBA" id="ARBA00009437"/>
    </source>
</evidence>
<dbReference type="PANTHER" id="PTHR30346">
    <property type="entry name" value="TRANSCRIPTIONAL DUAL REGULATOR HCAR-RELATED"/>
    <property type="match status" value="1"/>
</dbReference>
<reference evidence="6" key="1">
    <citation type="journal article" date="2014" name="Int. J. Syst. Evol. Microbiol.">
        <title>Complete genome sequence of Corynebacterium casei LMG S-19264T (=DSM 44701T), isolated from a smear-ripened cheese.</title>
        <authorList>
            <consortium name="US DOE Joint Genome Institute (JGI-PGF)"/>
            <person name="Walter F."/>
            <person name="Albersmeier A."/>
            <person name="Kalinowski J."/>
            <person name="Ruckert C."/>
        </authorList>
    </citation>
    <scope>NUCLEOTIDE SEQUENCE</scope>
    <source>
        <strain evidence="6">CGMCC 4.7201</strain>
    </source>
</reference>
<proteinExistence type="inferred from homology"/>
<dbReference type="InterPro" id="IPR005119">
    <property type="entry name" value="LysR_subst-bd"/>
</dbReference>
<dbReference type="CDD" id="cd08412">
    <property type="entry name" value="PBP2_PAO1_like"/>
    <property type="match status" value="1"/>
</dbReference>
<comment type="caution">
    <text evidence="6">The sequence shown here is derived from an EMBL/GenBank/DDBJ whole genome shotgun (WGS) entry which is preliminary data.</text>
</comment>
<dbReference type="GO" id="GO:0003700">
    <property type="term" value="F:DNA-binding transcription factor activity"/>
    <property type="evidence" value="ECO:0007669"/>
    <property type="project" value="InterPro"/>
</dbReference>
<evidence type="ECO:0000256" key="3">
    <source>
        <dbReference type="ARBA" id="ARBA00023125"/>
    </source>
</evidence>
<evidence type="ECO:0000256" key="4">
    <source>
        <dbReference type="ARBA" id="ARBA00023163"/>
    </source>
</evidence>
<reference evidence="6" key="2">
    <citation type="submission" date="2020-09" db="EMBL/GenBank/DDBJ databases">
        <authorList>
            <person name="Sun Q."/>
            <person name="Zhou Y."/>
        </authorList>
    </citation>
    <scope>NUCLEOTIDE SEQUENCE</scope>
    <source>
        <strain evidence="6">CGMCC 4.7201</strain>
    </source>
</reference>
<comment type="similarity">
    <text evidence="1">Belongs to the LysR transcriptional regulatory family.</text>
</comment>
<dbReference type="GO" id="GO:0032993">
    <property type="term" value="C:protein-DNA complex"/>
    <property type="evidence" value="ECO:0007669"/>
    <property type="project" value="TreeGrafter"/>
</dbReference>
<dbReference type="EMBL" id="BMMS01000001">
    <property type="protein sequence ID" value="GGO80177.1"/>
    <property type="molecule type" value="Genomic_DNA"/>
</dbReference>
<evidence type="ECO:0000259" key="5">
    <source>
        <dbReference type="PROSITE" id="PS50931"/>
    </source>
</evidence>
<dbReference type="InterPro" id="IPR036390">
    <property type="entry name" value="WH_DNA-bd_sf"/>
</dbReference>
<protein>
    <submittedName>
        <fullName evidence="6">Transcriptional regulator</fullName>
    </submittedName>
</protein>
<dbReference type="SUPFAM" id="SSF53850">
    <property type="entry name" value="Periplasmic binding protein-like II"/>
    <property type="match status" value="1"/>
</dbReference>